<dbReference type="InterPro" id="IPR030934">
    <property type="entry name" value="Intein_C"/>
</dbReference>
<keyword evidence="2" id="KW-1185">Reference proteome</keyword>
<dbReference type="SUPFAM" id="SSF51294">
    <property type="entry name" value="Hedgehog/intein (Hint) domain"/>
    <property type="match status" value="1"/>
</dbReference>
<name>A0A7X9S276_9BACT</name>
<comment type="caution">
    <text evidence="1">The sequence shown here is derived from an EMBL/GenBank/DDBJ whole genome shotgun (WGS) entry which is preliminary data.</text>
</comment>
<proteinExistence type="predicted"/>
<dbReference type="EMBL" id="JABANE010000258">
    <property type="protein sequence ID" value="NME72954.1"/>
    <property type="molecule type" value="Genomic_DNA"/>
</dbReference>
<feature type="non-terminal residue" evidence="1">
    <location>
        <position position="1"/>
    </location>
</feature>
<protein>
    <recommendedName>
        <fullName evidence="3">Intein C-terminal splicing domain-containing protein</fullName>
    </recommendedName>
</protein>
<gene>
    <name evidence="1" type="ORF">HHU12_33660</name>
</gene>
<sequence>ERVYNFEVEGYHSYYADGIYVHNDYELPPSIAKKLKSLRIDGELKEAFEKSYSKNEAFRNAITGKEDLIKGWIVGIRTGVDDFYSHDPKTLASIVDYLSKQKLSVDQLVKRIPENVDFRLNWFKNVGKFGKVIGKKGDYVVEEAGEVFYRAIPNDHFDELIKGKKLLKPAEWKAKGLTRIGGEGSTSPKLGFSEDYNGVLVKYYLKKGTIDKFVTMGVSNKKPPLIKKYFGEMISSEEYKSITGKKWTLEKVQFKVESNDLNPPQVNIQFGKGKGVDVFNESLITIEIISRKND</sequence>
<dbReference type="NCBIfam" id="TIGR01443">
    <property type="entry name" value="intein_Cterm"/>
    <property type="match status" value="1"/>
</dbReference>
<accession>A0A7X9S276</accession>
<dbReference type="InterPro" id="IPR036844">
    <property type="entry name" value="Hint_dom_sf"/>
</dbReference>
<organism evidence="1 2">
    <name type="scientific">Flammeovirga aprica JL-4</name>
    <dbReference type="NCBI Taxonomy" id="694437"/>
    <lineage>
        <taxon>Bacteria</taxon>
        <taxon>Pseudomonadati</taxon>
        <taxon>Bacteroidota</taxon>
        <taxon>Cytophagia</taxon>
        <taxon>Cytophagales</taxon>
        <taxon>Flammeovirgaceae</taxon>
        <taxon>Flammeovirga</taxon>
    </lineage>
</organism>
<dbReference type="Proteomes" id="UP000576082">
    <property type="component" value="Unassembled WGS sequence"/>
</dbReference>
<evidence type="ECO:0000313" key="1">
    <source>
        <dbReference type="EMBL" id="NME72954.1"/>
    </source>
</evidence>
<evidence type="ECO:0008006" key="3">
    <source>
        <dbReference type="Google" id="ProtNLM"/>
    </source>
</evidence>
<dbReference type="AlphaFoldDB" id="A0A7X9S276"/>
<dbReference type="Gene3D" id="2.170.16.10">
    <property type="entry name" value="Hedgehog/Intein (Hint) domain"/>
    <property type="match status" value="1"/>
</dbReference>
<dbReference type="PROSITE" id="PS50818">
    <property type="entry name" value="INTEIN_C_TER"/>
    <property type="match status" value="1"/>
</dbReference>
<reference evidence="1 2" key="1">
    <citation type="submission" date="2020-04" db="EMBL/GenBank/DDBJ databases">
        <title>Flammeovirga sp. SR4, a novel species isolated from seawater.</title>
        <authorList>
            <person name="Wang X."/>
        </authorList>
    </citation>
    <scope>NUCLEOTIDE SEQUENCE [LARGE SCALE GENOMIC DNA]</scope>
    <source>
        <strain evidence="1 2">ATCC 23126</strain>
    </source>
</reference>
<evidence type="ECO:0000313" key="2">
    <source>
        <dbReference type="Proteomes" id="UP000576082"/>
    </source>
</evidence>
<dbReference type="RefSeq" id="WP_169661107.1">
    <property type="nucleotide sequence ID" value="NZ_JABANE010000258.1"/>
</dbReference>